<dbReference type="KEGG" id="vg:18266315"/>
<accession>W5S5B1</accession>
<protein>
    <submittedName>
        <fullName evidence="1">Uncharacterized protein</fullName>
    </submittedName>
</protein>
<evidence type="ECO:0000313" key="1">
    <source>
        <dbReference type="EMBL" id="AHH01854.1"/>
    </source>
</evidence>
<dbReference type="EMBL" id="KF740664">
    <property type="protein sequence ID" value="AHH01854.1"/>
    <property type="molecule type" value="Genomic_DNA"/>
</dbReference>
<keyword evidence="2" id="KW-1185">Reference proteome</keyword>
<reference evidence="1 2" key="1">
    <citation type="journal article" date="2014" name="Proc. Natl. Acad. Sci. U.S.A.">
        <title>Thirty-thousand-year-old distant relative of giant icosahedral DNA viruses with a pandoravirus morphology.</title>
        <authorList>
            <person name="Legendre M."/>
            <person name="Bartoli J."/>
            <person name="Shmakova L."/>
            <person name="Jeudy S."/>
            <person name="Labadie K."/>
            <person name="Adrait A."/>
            <person name="Lescot M."/>
            <person name="Poirot O."/>
            <person name="Bertaux L."/>
            <person name="Bruley C."/>
            <person name="Coute Y."/>
            <person name="Rivkina E."/>
            <person name="Abergel C."/>
            <person name="Claverie J.M."/>
        </authorList>
    </citation>
    <scope>NUCLEOTIDE SEQUENCE [LARGE SCALE GENOMIC DNA]</scope>
    <source>
        <strain evidence="1">P1084-T</strain>
    </source>
</reference>
<gene>
    <name evidence="1" type="ORF">pv_287</name>
</gene>
<name>W5S5B1_9VIRU</name>
<organism evidence="1 2">
    <name type="scientific">Pithovirus sibericum</name>
    <dbReference type="NCBI Taxonomy" id="1450746"/>
    <lineage>
        <taxon>Viruses</taxon>
        <taxon>Pithoviruses</taxon>
        <taxon>Orthopithovirinae</taxon>
        <taxon>Alphapithovirus</taxon>
        <taxon>Alphapithovirus sibericum</taxon>
    </lineage>
</organism>
<proteinExistence type="predicted"/>
<evidence type="ECO:0000313" key="2">
    <source>
        <dbReference type="Proteomes" id="UP000202176"/>
    </source>
</evidence>
<dbReference type="RefSeq" id="YP_009001189.1">
    <property type="nucleotide sequence ID" value="NC_023423.1"/>
</dbReference>
<dbReference type="Proteomes" id="UP000202176">
    <property type="component" value="Segment"/>
</dbReference>
<sequence length="156" mass="18380">MENEFNIEEEVFGILHQMENEKGNFCFFGMPLSSDIVSYISVAPQFNGATHCDFSHSSLSYDDIRAFWKSKQFGRKSLREPLYCSFYNQPIRKIVFEVDGCPIIEQYEEMEEKGRRILPLPFKKDFEFSSVESDNVYKGFKEIILEVEGKEWPRSR</sequence>
<dbReference type="GeneID" id="18266315"/>